<dbReference type="RefSeq" id="XP_012209243.1">
    <property type="nucleotide sequence ID" value="XM_012353853.1"/>
</dbReference>
<dbReference type="GeneID" id="24142142"/>
<dbReference type="AlphaFoldDB" id="A0A067C0G3"/>
<accession>A0A067C0G3</accession>
<dbReference type="KEGG" id="spar:SPRG_21387"/>
<dbReference type="EMBL" id="KK583325">
    <property type="protein sequence ID" value="KDO20056.1"/>
    <property type="molecule type" value="Genomic_DNA"/>
</dbReference>
<evidence type="ECO:0000313" key="3">
    <source>
        <dbReference type="Proteomes" id="UP000030745"/>
    </source>
</evidence>
<organism evidence="2 3">
    <name type="scientific">Saprolegnia parasitica (strain CBS 223.65)</name>
    <dbReference type="NCBI Taxonomy" id="695850"/>
    <lineage>
        <taxon>Eukaryota</taxon>
        <taxon>Sar</taxon>
        <taxon>Stramenopiles</taxon>
        <taxon>Oomycota</taxon>
        <taxon>Saprolegniomycetes</taxon>
        <taxon>Saprolegniales</taxon>
        <taxon>Saprolegniaceae</taxon>
        <taxon>Saprolegnia</taxon>
    </lineage>
</organism>
<keyword evidence="1" id="KW-0472">Membrane</keyword>
<protein>
    <submittedName>
        <fullName evidence="2">Uncharacterized protein</fullName>
    </submittedName>
</protein>
<gene>
    <name evidence="2" type="ORF">SPRG_21387</name>
</gene>
<evidence type="ECO:0000313" key="2">
    <source>
        <dbReference type="EMBL" id="KDO20056.1"/>
    </source>
</evidence>
<dbReference type="VEuPathDB" id="FungiDB:SPRG_21387"/>
<keyword evidence="1" id="KW-0812">Transmembrane</keyword>
<dbReference type="OrthoDB" id="79656at2759"/>
<sequence length="97" mass="10489">MYCPGVPSRRQGTFARYCTKLGNMLLLVLLSLVSMSFSIGLFVVIIVGVSCGIGFLPLACVGLVVLNCLMACVKPLATLDEALFRQRQQLYEAIVSS</sequence>
<feature type="transmembrane region" description="Helical" evidence="1">
    <location>
        <begin position="21"/>
        <end position="49"/>
    </location>
</feature>
<proteinExistence type="predicted"/>
<evidence type="ECO:0000256" key="1">
    <source>
        <dbReference type="SAM" id="Phobius"/>
    </source>
</evidence>
<reference evidence="2 3" key="1">
    <citation type="journal article" date="2013" name="PLoS Genet.">
        <title>Distinctive expansion of potential virulence genes in the genome of the oomycete fish pathogen Saprolegnia parasitica.</title>
        <authorList>
            <person name="Jiang R.H."/>
            <person name="de Bruijn I."/>
            <person name="Haas B.J."/>
            <person name="Belmonte R."/>
            <person name="Lobach L."/>
            <person name="Christie J."/>
            <person name="van den Ackerveken G."/>
            <person name="Bottin A."/>
            <person name="Bulone V."/>
            <person name="Diaz-Moreno S.M."/>
            <person name="Dumas B."/>
            <person name="Fan L."/>
            <person name="Gaulin E."/>
            <person name="Govers F."/>
            <person name="Grenville-Briggs L.J."/>
            <person name="Horner N.R."/>
            <person name="Levin J.Z."/>
            <person name="Mammella M."/>
            <person name="Meijer H.J."/>
            <person name="Morris P."/>
            <person name="Nusbaum C."/>
            <person name="Oome S."/>
            <person name="Phillips A.J."/>
            <person name="van Rooyen D."/>
            <person name="Rzeszutek E."/>
            <person name="Saraiva M."/>
            <person name="Secombes C.J."/>
            <person name="Seidl M.F."/>
            <person name="Snel B."/>
            <person name="Stassen J.H."/>
            <person name="Sykes S."/>
            <person name="Tripathy S."/>
            <person name="van den Berg H."/>
            <person name="Vega-Arreguin J.C."/>
            <person name="Wawra S."/>
            <person name="Young S.K."/>
            <person name="Zeng Q."/>
            <person name="Dieguez-Uribeondo J."/>
            <person name="Russ C."/>
            <person name="Tyler B.M."/>
            <person name="van West P."/>
        </authorList>
    </citation>
    <scope>NUCLEOTIDE SEQUENCE [LARGE SCALE GENOMIC DNA]</scope>
    <source>
        <strain evidence="2 3">CBS 223.65</strain>
    </source>
</reference>
<keyword evidence="3" id="KW-1185">Reference proteome</keyword>
<dbReference type="Proteomes" id="UP000030745">
    <property type="component" value="Unassembled WGS sequence"/>
</dbReference>
<name>A0A067C0G3_SAPPC</name>
<feature type="transmembrane region" description="Helical" evidence="1">
    <location>
        <begin position="55"/>
        <end position="77"/>
    </location>
</feature>
<keyword evidence="1" id="KW-1133">Transmembrane helix</keyword>